<dbReference type="AlphaFoldDB" id="A0A8D8WIG6"/>
<dbReference type="EMBL" id="HBUF01193391">
    <property type="protein sequence ID" value="CAG6659171.1"/>
    <property type="molecule type" value="Transcribed_RNA"/>
</dbReference>
<dbReference type="EMBL" id="HBUF01094489">
    <property type="protein sequence ID" value="CAG6636510.1"/>
    <property type="molecule type" value="Transcribed_RNA"/>
</dbReference>
<dbReference type="EMBL" id="HBUF01193383">
    <property type="protein sequence ID" value="CAG6659137.1"/>
    <property type="molecule type" value="Transcribed_RNA"/>
</dbReference>
<dbReference type="EMBL" id="HBUF01193386">
    <property type="protein sequence ID" value="CAG6659149.1"/>
    <property type="molecule type" value="Transcribed_RNA"/>
</dbReference>
<dbReference type="EMBL" id="HBUF01354394">
    <property type="protein sequence ID" value="CAG6716364.1"/>
    <property type="molecule type" value="Transcribed_RNA"/>
</dbReference>
<dbReference type="EMBL" id="HBUF01193384">
    <property type="protein sequence ID" value="CAG6659141.1"/>
    <property type="molecule type" value="Transcribed_RNA"/>
</dbReference>
<dbReference type="EMBL" id="HBUF01193381">
    <property type="protein sequence ID" value="CAG6659128.1"/>
    <property type="molecule type" value="Transcribed_RNA"/>
</dbReference>
<dbReference type="EMBL" id="HBUF01094491">
    <property type="protein sequence ID" value="CAG6636514.1"/>
    <property type="molecule type" value="Transcribed_RNA"/>
</dbReference>
<dbReference type="EMBL" id="HBUF01094490">
    <property type="protein sequence ID" value="CAG6636512.1"/>
    <property type="molecule type" value="Transcribed_RNA"/>
</dbReference>
<dbReference type="EMBL" id="HBUF01193382">
    <property type="protein sequence ID" value="CAG6659132.1"/>
    <property type="molecule type" value="Transcribed_RNA"/>
</dbReference>
<dbReference type="EMBL" id="HBUF01193394">
    <property type="protein sequence ID" value="CAG6659183.1"/>
    <property type="molecule type" value="Transcribed_RNA"/>
</dbReference>
<dbReference type="EMBL" id="HBUF01193392">
    <property type="protein sequence ID" value="CAG6659175.1"/>
    <property type="molecule type" value="Transcribed_RNA"/>
</dbReference>
<dbReference type="EMBL" id="HBUF01354395">
    <property type="protein sequence ID" value="CAG6716366.1"/>
    <property type="molecule type" value="Transcribed_RNA"/>
</dbReference>
<dbReference type="EMBL" id="HBUF01193389">
    <property type="protein sequence ID" value="CAG6659162.1"/>
    <property type="molecule type" value="Transcribed_RNA"/>
</dbReference>
<organism evidence="1">
    <name type="scientific">Cacopsylla melanoneura</name>
    <dbReference type="NCBI Taxonomy" id="428564"/>
    <lineage>
        <taxon>Eukaryota</taxon>
        <taxon>Metazoa</taxon>
        <taxon>Ecdysozoa</taxon>
        <taxon>Arthropoda</taxon>
        <taxon>Hexapoda</taxon>
        <taxon>Insecta</taxon>
        <taxon>Pterygota</taxon>
        <taxon>Neoptera</taxon>
        <taxon>Paraneoptera</taxon>
        <taxon>Hemiptera</taxon>
        <taxon>Sternorrhyncha</taxon>
        <taxon>Psylloidea</taxon>
        <taxon>Psyllidae</taxon>
        <taxon>Psyllinae</taxon>
        <taxon>Cacopsylla</taxon>
    </lineage>
</organism>
<sequence length="121" mass="13576">MHTMEDILNKDIIPANPSLTLTCPSTSPPNITTRVLTACNMSQGICPPSKSRHNTSRLCIRTRTSLRITSMLIYSSQTIGVPRLSDNNTDNRYSILTSREDTRTRINNTTLTKLVRITKAR</sequence>
<reference evidence="1" key="1">
    <citation type="submission" date="2021-05" db="EMBL/GenBank/DDBJ databases">
        <authorList>
            <person name="Alioto T."/>
            <person name="Alioto T."/>
            <person name="Gomez Garrido J."/>
        </authorList>
    </citation>
    <scope>NUCLEOTIDE SEQUENCE</scope>
</reference>
<dbReference type="EMBL" id="HBUF01193393">
    <property type="protein sequence ID" value="CAG6659179.1"/>
    <property type="molecule type" value="Transcribed_RNA"/>
</dbReference>
<dbReference type="EMBL" id="HBUF01621714">
    <property type="protein sequence ID" value="CAG6781190.1"/>
    <property type="molecule type" value="Transcribed_RNA"/>
</dbReference>
<proteinExistence type="predicted"/>
<dbReference type="EMBL" id="HBUF01354396">
    <property type="protein sequence ID" value="CAG6716368.1"/>
    <property type="molecule type" value="Transcribed_RNA"/>
</dbReference>
<accession>A0A8D8WIG6</accession>
<dbReference type="EMBL" id="HBUF01193388">
    <property type="protein sequence ID" value="CAG6659158.1"/>
    <property type="molecule type" value="Transcribed_RNA"/>
</dbReference>
<name>A0A8D8WIG6_9HEMI</name>
<protein>
    <submittedName>
        <fullName evidence="1">Uncharacterized protein</fullName>
    </submittedName>
</protein>
<dbReference type="EMBL" id="HBUF01193390">
    <property type="protein sequence ID" value="CAG6659167.1"/>
    <property type="molecule type" value="Transcribed_RNA"/>
</dbReference>
<evidence type="ECO:0000313" key="1">
    <source>
        <dbReference type="EMBL" id="CAG6659179.1"/>
    </source>
</evidence>
<dbReference type="EMBL" id="HBUF01193385">
    <property type="protein sequence ID" value="CAG6659145.1"/>
    <property type="molecule type" value="Transcribed_RNA"/>
</dbReference>
<dbReference type="EMBL" id="HBUF01193387">
    <property type="protein sequence ID" value="CAG6659153.1"/>
    <property type="molecule type" value="Transcribed_RNA"/>
</dbReference>
<dbReference type="EMBL" id="HBUF01621715">
    <property type="protein sequence ID" value="CAG6781192.1"/>
    <property type="molecule type" value="Transcribed_RNA"/>
</dbReference>